<name>Q13YC6_PARXL</name>
<evidence type="ECO:0000313" key="1">
    <source>
        <dbReference type="EMBL" id="ABE30913.1"/>
    </source>
</evidence>
<dbReference type="KEGG" id="bxe:Bxe_A2055"/>
<organism evidence="1 2">
    <name type="scientific">Paraburkholderia xenovorans (strain LB400)</name>
    <dbReference type="NCBI Taxonomy" id="266265"/>
    <lineage>
        <taxon>Bacteria</taxon>
        <taxon>Pseudomonadati</taxon>
        <taxon>Pseudomonadota</taxon>
        <taxon>Betaproteobacteria</taxon>
        <taxon>Burkholderiales</taxon>
        <taxon>Burkholderiaceae</taxon>
        <taxon>Paraburkholderia</taxon>
    </lineage>
</organism>
<keyword evidence="2" id="KW-1185">Reference proteome</keyword>
<accession>Q13YC6</accession>
<reference evidence="1 2" key="1">
    <citation type="journal article" date="2006" name="Proc. Natl. Acad. Sci. U.S.A.">
        <title>Burkholderia xenovorans LB400 harbors a multi-replicon, 9.73-Mbp genome shaped for versatility.</title>
        <authorList>
            <person name="Chain P.S."/>
            <person name="Denef V.J."/>
            <person name="Konstantinidis K.T."/>
            <person name="Vergez L.M."/>
            <person name="Agullo L."/>
            <person name="Reyes V.L."/>
            <person name="Hauser L."/>
            <person name="Cordova M."/>
            <person name="Gomez L."/>
            <person name="Gonzalez M."/>
            <person name="Land M."/>
            <person name="Lao V."/>
            <person name="Larimer F."/>
            <person name="LiPuma J.J."/>
            <person name="Mahenthiralingam E."/>
            <person name="Malfatti S.A."/>
            <person name="Marx C.J."/>
            <person name="Parnell J.J."/>
            <person name="Ramette A."/>
            <person name="Richardson P."/>
            <person name="Seeger M."/>
            <person name="Smith D."/>
            <person name="Spilker T."/>
            <person name="Sul W.J."/>
            <person name="Tsoi T.V."/>
            <person name="Ulrich L.E."/>
            <person name="Zhulin I.B."/>
            <person name="Tiedje J.M."/>
        </authorList>
    </citation>
    <scope>NUCLEOTIDE SEQUENCE [LARGE SCALE GENOMIC DNA]</scope>
    <source>
        <strain evidence="1 2">LB400</strain>
    </source>
</reference>
<dbReference type="EMBL" id="CP000270">
    <property type="protein sequence ID" value="ABE30913.1"/>
    <property type="molecule type" value="Genomic_DNA"/>
</dbReference>
<dbReference type="AlphaFoldDB" id="Q13YC6"/>
<evidence type="ECO:0000313" key="2">
    <source>
        <dbReference type="Proteomes" id="UP000001817"/>
    </source>
</evidence>
<dbReference type="Proteomes" id="UP000001817">
    <property type="component" value="Chromosome 1"/>
</dbReference>
<sequence length="86" mass="9988">MRFCRRATVSAVLNSHRMVVRETAYFEQMVLSNTRRTVVFHCSSSSNSEFRIGGFIPLRRAPTLHLPLQQEHHPQHVERQSLEVVS</sequence>
<protein>
    <submittedName>
        <fullName evidence="1">Uncharacterized protein</fullName>
    </submittedName>
</protein>
<dbReference type="STRING" id="266265.Bxe_A2055"/>
<gene>
    <name evidence="1" type="ORF">Bxe_A2055</name>
</gene>
<proteinExistence type="predicted"/>